<dbReference type="InterPro" id="IPR048813">
    <property type="entry name" value="GP7-like"/>
</dbReference>
<proteinExistence type="predicted"/>
<accession>A0A844HMU6</accession>
<comment type="caution">
    <text evidence="1">The sequence shown here is derived from an EMBL/GenBank/DDBJ whole genome shotgun (WGS) entry which is preliminary data.</text>
</comment>
<name>A0A844HMU6_9RHOB</name>
<organism evidence="1 2">
    <name type="scientific">Paracoccus litorisediminis</name>
    <dbReference type="NCBI Taxonomy" id="2006130"/>
    <lineage>
        <taxon>Bacteria</taxon>
        <taxon>Pseudomonadati</taxon>
        <taxon>Pseudomonadota</taxon>
        <taxon>Alphaproteobacteria</taxon>
        <taxon>Rhodobacterales</taxon>
        <taxon>Paracoccaceae</taxon>
        <taxon>Paracoccus</taxon>
    </lineage>
</organism>
<evidence type="ECO:0000313" key="2">
    <source>
        <dbReference type="Proteomes" id="UP000449846"/>
    </source>
</evidence>
<reference evidence="1 2" key="1">
    <citation type="submission" date="2019-11" db="EMBL/GenBank/DDBJ databases">
        <authorList>
            <person name="Dong K."/>
        </authorList>
    </citation>
    <scope>NUCLEOTIDE SEQUENCE [LARGE SCALE GENOMIC DNA]</scope>
    <source>
        <strain evidence="1 2">NBRC 112902</strain>
    </source>
</reference>
<dbReference type="RefSeq" id="WP_155041137.1">
    <property type="nucleotide sequence ID" value="NZ_WMIG01000013.1"/>
</dbReference>
<dbReference type="OrthoDB" id="1630256at2"/>
<dbReference type="Proteomes" id="UP000449846">
    <property type="component" value="Unassembled WGS sequence"/>
</dbReference>
<keyword evidence="2" id="KW-1185">Reference proteome</keyword>
<dbReference type="NCBIfam" id="NF045672">
    <property type="entry name" value="MCP_gp7_epsi_15"/>
    <property type="match status" value="1"/>
</dbReference>
<dbReference type="SUPFAM" id="SSF56563">
    <property type="entry name" value="Major capsid protein gp5"/>
    <property type="match status" value="1"/>
</dbReference>
<evidence type="ECO:0000313" key="1">
    <source>
        <dbReference type="EMBL" id="MTH61196.1"/>
    </source>
</evidence>
<gene>
    <name evidence="1" type="ORF">GL300_18455</name>
</gene>
<dbReference type="EMBL" id="WMIG01000013">
    <property type="protein sequence ID" value="MTH61196.1"/>
    <property type="molecule type" value="Genomic_DNA"/>
</dbReference>
<protein>
    <submittedName>
        <fullName evidence="1">Phage major capsid protein</fullName>
    </submittedName>
</protein>
<dbReference type="AlphaFoldDB" id="A0A844HMU6"/>
<sequence>MPLLAAEAAKLSIEDRQRGVIEEIIKDDALFALLPFVGVTDEVYSYVREATLAQGAFVDPYEVLEESASTFTSHSTKIRRFAGQVDIDNFMDEVQSNLNPQTAIQLASKAKGMSLQFRSELVNGDTAVNAKSFDGLRKLTPAGQTLGAGTNGGALSFAQLDELLDAVPKGADCLMMRRGTWRAIRALNRAFGGNVAEDTMIENFGHPVKAYDGTPVIINDFLPANEVQGTANETCSIYALRLNEADGLHGIYGGHSAGVRMEEIGTLEDKDATRYRLKWYAGLVLKATHGVARLKGLTNI</sequence>